<proteinExistence type="predicted"/>
<name>A0A2M4D493_ANODA</name>
<organism evidence="1">
    <name type="scientific">Anopheles darlingi</name>
    <name type="common">Mosquito</name>
    <dbReference type="NCBI Taxonomy" id="43151"/>
    <lineage>
        <taxon>Eukaryota</taxon>
        <taxon>Metazoa</taxon>
        <taxon>Ecdysozoa</taxon>
        <taxon>Arthropoda</taxon>
        <taxon>Hexapoda</taxon>
        <taxon>Insecta</taxon>
        <taxon>Pterygota</taxon>
        <taxon>Neoptera</taxon>
        <taxon>Endopterygota</taxon>
        <taxon>Diptera</taxon>
        <taxon>Nematocera</taxon>
        <taxon>Culicoidea</taxon>
        <taxon>Culicidae</taxon>
        <taxon>Anophelinae</taxon>
        <taxon>Anopheles</taxon>
    </lineage>
</organism>
<accession>A0A2M4D493</accession>
<sequence>MRKKLLRRNLVCRTRCRLSLAWPATTSTLSIMLRNPGCRLGSSVAPEICHPCGVISLQQHHHGRGHQKRTSIWIHRARQMRARVL</sequence>
<reference evidence="1" key="1">
    <citation type="submission" date="2018-01" db="EMBL/GenBank/DDBJ databases">
        <title>An insight into the sialome of Amazonian anophelines.</title>
        <authorList>
            <person name="Ribeiro J.M."/>
            <person name="Scarpassa V."/>
            <person name="Calvo E."/>
        </authorList>
    </citation>
    <scope>NUCLEOTIDE SEQUENCE</scope>
</reference>
<protein>
    <submittedName>
        <fullName evidence="1">Putative secreted protein</fullName>
    </submittedName>
</protein>
<evidence type="ECO:0000313" key="1">
    <source>
        <dbReference type="EMBL" id="MBW72373.1"/>
    </source>
</evidence>
<dbReference type="EMBL" id="GGFL01008195">
    <property type="protein sequence ID" value="MBW72373.1"/>
    <property type="molecule type" value="Transcribed_RNA"/>
</dbReference>
<dbReference type="AlphaFoldDB" id="A0A2M4D493"/>